<dbReference type="InterPro" id="IPR029058">
    <property type="entry name" value="AB_hydrolase_fold"/>
</dbReference>
<dbReference type="EMBL" id="VUNN01000014">
    <property type="protein sequence ID" value="MSU06617.1"/>
    <property type="molecule type" value="Genomic_DNA"/>
</dbReference>
<gene>
    <name evidence="2" type="ORF">FYJ80_07490</name>
</gene>
<comment type="caution">
    <text evidence="2">The sequence shown here is derived from an EMBL/GenBank/DDBJ whole genome shotgun (WGS) entry which is preliminary data.</text>
</comment>
<dbReference type="Proteomes" id="UP000460549">
    <property type="component" value="Unassembled WGS sequence"/>
</dbReference>
<sequence length="310" mass="35309">MEERYLTLRDDHRLFYRIWRPEIEPIATLHILHGMAEHSLRYNDFALYLNSLGFVVYAQDHRGHGFTKEENEQGWFADQNGWQAVCKDSYELDKIILSEYDQLPHYMMGHSMGSFMARSVITMYPSQFDGLIIMGSGCSKGLTGKVGKALALNMAKKLGPRLPNNKLDKLSFGSFNSKFKPARTPFDWLSRDEKEVDKYIKDPLCGFVCSSVFYSDLIDGVEMANNRVLMKNIPSSLPILIISGDADPVGDYGRGVNKFASIYKDVGIKDLTVKLIPDGRHEILNELNKKETYEYIGSWLLDRINAINGK</sequence>
<dbReference type="AlphaFoldDB" id="A0A7X2PD88"/>
<dbReference type="InterPro" id="IPR051044">
    <property type="entry name" value="MAG_DAG_Lipase"/>
</dbReference>
<feature type="domain" description="Serine aminopeptidase S33" evidence="1">
    <location>
        <begin position="24"/>
        <end position="287"/>
    </location>
</feature>
<dbReference type="PANTHER" id="PTHR11614">
    <property type="entry name" value="PHOSPHOLIPASE-RELATED"/>
    <property type="match status" value="1"/>
</dbReference>
<organism evidence="2 3">
    <name type="scientific">Bullifex porci</name>
    <dbReference type="NCBI Taxonomy" id="2606638"/>
    <lineage>
        <taxon>Bacteria</taxon>
        <taxon>Pseudomonadati</taxon>
        <taxon>Spirochaetota</taxon>
        <taxon>Spirochaetia</taxon>
        <taxon>Spirochaetales</taxon>
        <taxon>Spirochaetaceae</taxon>
        <taxon>Bullifex</taxon>
    </lineage>
</organism>
<dbReference type="RefSeq" id="WP_154425591.1">
    <property type="nucleotide sequence ID" value="NZ_VUNN01000014.1"/>
</dbReference>
<accession>A0A7X2PD88</accession>
<evidence type="ECO:0000313" key="2">
    <source>
        <dbReference type="EMBL" id="MSU06617.1"/>
    </source>
</evidence>
<name>A0A7X2PD88_9SPIO</name>
<reference evidence="2 3" key="1">
    <citation type="submission" date="2019-08" db="EMBL/GenBank/DDBJ databases">
        <title>In-depth cultivation of the pig gut microbiome towards novel bacterial diversity and tailored functional studies.</title>
        <authorList>
            <person name="Wylensek D."/>
            <person name="Hitch T.C.A."/>
            <person name="Clavel T."/>
        </authorList>
    </citation>
    <scope>NUCLEOTIDE SEQUENCE [LARGE SCALE GENOMIC DNA]</scope>
    <source>
        <strain evidence="2 3">NM-380-WT-3C1</strain>
    </source>
</reference>
<evidence type="ECO:0000259" key="1">
    <source>
        <dbReference type="Pfam" id="PF12146"/>
    </source>
</evidence>
<dbReference type="InterPro" id="IPR022742">
    <property type="entry name" value="Hydrolase_4"/>
</dbReference>
<dbReference type="Gene3D" id="3.40.50.1820">
    <property type="entry name" value="alpha/beta hydrolase"/>
    <property type="match status" value="1"/>
</dbReference>
<protein>
    <submittedName>
        <fullName evidence="2">Lysophospholipase</fullName>
    </submittedName>
</protein>
<keyword evidence="3" id="KW-1185">Reference proteome</keyword>
<dbReference type="Pfam" id="PF12146">
    <property type="entry name" value="Hydrolase_4"/>
    <property type="match status" value="1"/>
</dbReference>
<dbReference type="SUPFAM" id="SSF53474">
    <property type="entry name" value="alpha/beta-Hydrolases"/>
    <property type="match status" value="1"/>
</dbReference>
<proteinExistence type="predicted"/>
<evidence type="ECO:0000313" key="3">
    <source>
        <dbReference type="Proteomes" id="UP000460549"/>
    </source>
</evidence>